<comment type="caution">
    <text evidence="1">The sequence shown here is derived from an EMBL/GenBank/DDBJ whole genome shotgun (WGS) entry which is preliminary data.</text>
</comment>
<name>A0ACB8V1M9_9EURO</name>
<evidence type="ECO:0000313" key="1">
    <source>
        <dbReference type="EMBL" id="KAI2390723.1"/>
    </source>
</evidence>
<sequence length="317" mass="35061">MVLLIITPTIFSALESVLPSVRDELSLPAPVLNGAISHIQLIALSQKLSSHGKAPSEGAEKSNSKQHSSKDQFETAYSLNSLLCGTKLYISPPPPKPTPNPEYLALKARLQAEAQEKEYKSYLQRPSESQLKCQPSAIFSPNVGSTPLYSLRADDTLDDPITPSLVLNIFVSVLFTGFATYWALTNFRTPHFFITMLTFTKNNINLTHARNYPGSVYSQPSRVFISLLAALSVGVAEVVVYAAYLRKVDRAKRKEKSMVERKIVVGEVGAALLKKDIDAEHVEIVGGVEKEQIWGKGVNGGARRRIREKWNDQQHVD</sequence>
<reference evidence="1" key="1">
    <citation type="journal article" date="2022" name="bioRxiv">
        <title>Population genetic analysis of Ophidiomyces ophidiicola, the causative agent of snake fungal disease, indicates recent introductions to the USA.</title>
        <authorList>
            <person name="Ladner J.T."/>
            <person name="Palmer J.M."/>
            <person name="Ettinger C.L."/>
            <person name="Stajich J.E."/>
            <person name="Farrell T.M."/>
            <person name="Glorioso B.M."/>
            <person name="Lawson B."/>
            <person name="Price S.J."/>
            <person name="Stengle A.G."/>
            <person name="Grear D.A."/>
            <person name="Lorch J.M."/>
        </authorList>
    </citation>
    <scope>NUCLEOTIDE SEQUENCE</scope>
    <source>
        <strain evidence="1">NWHC 24266-5</strain>
    </source>
</reference>
<organism evidence="1">
    <name type="scientific">Ophidiomyces ophidiicola</name>
    <dbReference type="NCBI Taxonomy" id="1387563"/>
    <lineage>
        <taxon>Eukaryota</taxon>
        <taxon>Fungi</taxon>
        <taxon>Dikarya</taxon>
        <taxon>Ascomycota</taxon>
        <taxon>Pezizomycotina</taxon>
        <taxon>Eurotiomycetes</taxon>
        <taxon>Eurotiomycetidae</taxon>
        <taxon>Onygenales</taxon>
        <taxon>Onygenaceae</taxon>
        <taxon>Ophidiomyces</taxon>
    </lineage>
</organism>
<accession>A0ACB8V1M9</accession>
<protein>
    <submittedName>
        <fullName evidence="1">Uncharacterized protein</fullName>
    </submittedName>
</protein>
<proteinExistence type="predicted"/>
<gene>
    <name evidence="1" type="ORF">LOY88_001547</name>
</gene>
<dbReference type="EMBL" id="JALBCA010000016">
    <property type="protein sequence ID" value="KAI2390723.1"/>
    <property type="molecule type" value="Genomic_DNA"/>
</dbReference>